<comment type="caution">
    <text evidence="2">The sequence shown here is derived from an EMBL/GenBank/DDBJ whole genome shotgun (WGS) entry which is preliminary data.</text>
</comment>
<evidence type="ECO:0000313" key="2">
    <source>
        <dbReference type="EMBL" id="GJM61603.1"/>
    </source>
</evidence>
<keyword evidence="3" id="KW-1185">Reference proteome</keyword>
<feature type="chain" id="PRO_5042902267" description="Carboxypeptidase-like regulatory domain-containing protein" evidence="1">
    <location>
        <begin position="22"/>
        <end position="263"/>
    </location>
</feature>
<dbReference type="InterPro" id="IPR008969">
    <property type="entry name" value="CarboxyPept-like_regulatory"/>
</dbReference>
<dbReference type="SUPFAM" id="SSF49464">
    <property type="entry name" value="Carboxypeptidase regulatory domain-like"/>
    <property type="match status" value="1"/>
</dbReference>
<dbReference type="RefSeq" id="WP_053405615.1">
    <property type="nucleotide sequence ID" value="NZ_BQKE01000001.1"/>
</dbReference>
<dbReference type="Pfam" id="PF13715">
    <property type="entry name" value="CarbopepD_reg_2"/>
    <property type="match status" value="1"/>
</dbReference>
<organism evidence="2 3">
    <name type="scientific">Persicobacter diffluens</name>
    <dbReference type="NCBI Taxonomy" id="981"/>
    <lineage>
        <taxon>Bacteria</taxon>
        <taxon>Pseudomonadati</taxon>
        <taxon>Bacteroidota</taxon>
        <taxon>Cytophagia</taxon>
        <taxon>Cytophagales</taxon>
        <taxon>Persicobacteraceae</taxon>
        <taxon>Persicobacter</taxon>
    </lineage>
</organism>
<accession>A0AAN5AM76</accession>
<proteinExistence type="predicted"/>
<protein>
    <recommendedName>
        <fullName evidence="4">Carboxypeptidase-like regulatory domain-containing protein</fullName>
    </recommendedName>
</protein>
<name>A0AAN5AM76_9BACT</name>
<gene>
    <name evidence="2" type="ORF">PEDI_21550</name>
</gene>
<evidence type="ECO:0008006" key="4">
    <source>
        <dbReference type="Google" id="ProtNLM"/>
    </source>
</evidence>
<dbReference type="Proteomes" id="UP001310022">
    <property type="component" value="Unassembled WGS sequence"/>
</dbReference>
<keyword evidence="1" id="KW-0732">Signal</keyword>
<evidence type="ECO:0000256" key="1">
    <source>
        <dbReference type="SAM" id="SignalP"/>
    </source>
</evidence>
<dbReference type="EMBL" id="BQKE01000001">
    <property type="protein sequence ID" value="GJM61603.1"/>
    <property type="molecule type" value="Genomic_DNA"/>
</dbReference>
<reference evidence="2 3" key="1">
    <citation type="submission" date="2021-12" db="EMBL/GenBank/DDBJ databases">
        <title>Genome sequencing of bacteria with rrn-lacking chromosome and rrn-plasmid.</title>
        <authorList>
            <person name="Anda M."/>
            <person name="Iwasaki W."/>
        </authorList>
    </citation>
    <scope>NUCLEOTIDE SEQUENCE [LARGE SCALE GENOMIC DNA]</scope>
    <source>
        <strain evidence="2 3">NBRC 15940</strain>
    </source>
</reference>
<evidence type="ECO:0000313" key="3">
    <source>
        <dbReference type="Proteomes" id="UP001310022"/>
    </source>
</evidence>
<sequence>MKRADLYFFFLFTLLPLFSFAQSDSLEVKQKIVVRGIILNDSTRAPIPFTQIVRKGSIRGITANEDGAFAVKIYPEDTLIFSALGFAYGEYCFKDTTDLTLPNVILLKETAIQLKNVDVFAIGEDHPLRKKELKPYYIPGLGQNPDGTYPEPRDLTGFEKAMGAIGSPITSIYNAVSRRGKEIRKMEKILAEEAQINYYAAIYQKKLNNQVVSSLLNISEREAAAFLEFYEPDFMFVVFADRNQLTLDIMEFWERYQLVKDLD</sequence>
<dbReference type="AlphaFoldDB" id="A0AAN5AM76"/>
<feature type="signal peptide" evidence="1">
    <location>
        <begin position="1"/>
        <end position="21"/>
    </location>
</feature>